<reference evidence="1 2" key="1">
    <citation type="submission" date="2019-11" db="EMBL/GenBank/DDBJ databases">
        <authorList>
            <person name="Zheng R.K."/>
            <person name="Sun C.M."/>
        </authorList>
    </citation>
    <scope>NUCLEOTIDE SEQUENCE [LARGE SCALE GENOMIC DNA]</scope>
    <source>
        <strain evidence="1 2">WC007</strain>
    </source>
</reference>
<evidence type="ECO:0008006" key="3">
    <source>
        <dbReference type="Google" id="ProtNLM"/>
    </source>
</evidence>
<keyword evidence="2" id="KW-1185">Reference proteome</keyword>
<gene>
    <name evidence="1" type="ORF">GM418_11270</name>
</gene>
<accession>A0A6I6K2S5</accession>
<name>A0A6I6K2S5_9BACT</name>
<dbReference type="EMBL" id="CP046401">
    <property type="protein sequence ID" value="QGY44214.1"/>
    <property type="molecule type" value="Genomic_DNA"/>
</dbReference>
<dbReference type="Pfam" id="PF01963">
    <property type="entry name" value="TraB_PrgY_gumN"/>
    <property type="match status" value="1"/>
</dbReference>
<protein>
    <recommendedName>
        <fullName evidence="3">TraB/GumN family protein</fullName>
    </recommendedName>
</protein>
<proteinExistence type="predicted"/>
<dbReference type="PANTHER" id="PTHR40590">
    <property type="entry name" value="CYTOPLASMIC PROTEIN-RELATED"/>
    <property type="match status" value="1"/>
</dbReference>
<dbReference type="PANTHER" id="PTHR40590:SF1">
    <property type="entry name" value="CYTOPLASMIC PROTEIN"/>
    <property type="match status" value="1"/>
</dbReference>
<dbReference type="AlphaFoldDB" id="A0A6I6K2S5"/>
<dbReference type="CDD" id="cd14789">
    <property type="entry name" value="Tiki"/>
    <property type="match status" value="1"/>
</dbReference>
<dbReference type="Proteomes" id="UP000428260">
    <property type="component" value="Chromosome"/>
</dbReference>
<evidence type="ECO:0000313" key="1">
    <source>
        <dbReference type="EMBL" id="QGY44214.1"/>
    </source>
</evidence>
<dbReference type="RefSeq" id="WP_158866094.1">
    <property type="nucleotide sequence ID" value="NZ_CP046401.1"/>
</dbReference>
<dbReference type="InterPro" id="IPR002816">
    <property type="entry name" value="TraB/PrgY/GumN_fam"/>
</dbReference>
<evidence type="ECO:0000313" key="2">
    <source>
        <dbReference type="Proteomes" id="UP000428260"/>
    </source>
</evidence>
<dbReference type="InterPro" id="IPR047111">
    <property type="entry name" value="YbaP-like"/>
</dbReference>
<sequence length="286" mass="32767">MKRTIISAVLILVIFFPVFSQSSVYVIEDKKGAKIFVGGSIHKLREQDFPLPDEFLKTLDNSEILVLETDISKVNDPANAPYLMEIMTFQDDKTLKSVFSENVYNKLDSACGNYGIRLEGIQKLKPFTVVLNLTQMVLLKNGVTKEGVDVQLSDEANKKGKSFLYLETFEEQLSFMKQLTQVDEDDFVLYSLKDIEQNNAMFDEIIASWKTGDKKVMQELNKEFKQTFPEIYQFLLLDRNNNWIPQLEDYLETPDTEFVVVGALHLFGPGGVLQQMKDKGYLVKQL</sequence>
<dbReference type="KEGG" id="mcos:GM418_11270"/>
<organism evidence="1 2">
    <name type="scientific">Maribellus comscasis</name>
    <dbReference type="NCBI Taxonomy" id="2681766"/>
    <lineage>
        <taxon>Bacteria</taxon>
        <taxon>Pseudomonadati</taxon>
        <taxon>Bacteroidota</taxon>
        <taxon>Bacteroidia</taxon>
        <taxon>Marinilabiliales</taxon>
        <taxon>Prolixibacteraceae</taxon>
        <taxon>Maribellus</taxon>
    </lineage>
</organism>